<dbReference type="AlphaFoldDB" id="B4D0L1"/>
<dbReference type="PROSITE" id="PS51374">
    <property type="entry name" value="NDPK_LIKE"/>
    <property type="match status" value="1"/>
</dbReference>
<evidence type="ECO:0000313" key="9">
    <source>
        <dbReference type="Proteomes" id="UP000005824"/>
    </source>
</evidence>
<dbReference type="SUPFAM" id="SSF54919">
    <property type="entry name" value="Nucleoside diphosphate kinase, NDK"/>
    <property type="match status" value="2"/>
</dbReference>
<evidence type="ECO:0000256" key="6">
    <source>
        <dbReference type="PROSITE-ProRule" id="PRU00706"/>
    </source>
</evidence>
<reference evidence="8 9" key="1">
    <citation type="journal article" date="2011" name="J. Bacteriol.">
        <title>Genome sequence of Chthoniobacter flavus Ellin428, an aerobic heterotrophic soil bacterium.</title>
        <authorList>
            <person name="Kant R."/>
            <person name="van Passel M.W."/>
            <person name="Palva A."/>
            <person name="Lucas S."/>
            <person name="Lapidus A."/>
            <person name="Glavina Del Rio T."/>
            <person name="Dalin E."/>
            <person name="Tice H."/>
            <person name="Bruce D."/>
            <person name="Goodwin L."/>
            <person name="Pitluck S."/>
            <person name="Larimer F.W."/>
            <person name="Land M.L."/>
            <person name="Hauser L."/>
            <person name="Sangwan P."/>
            <person name="de Vos W.M."/>
            <person name="Janssen P.H."/>
            <person name="Smidt H."/>
        </authorList>
    </citation>
    <scope>NUCLEOTIDE SEQUENCE [LARGE SCALE GENOMIC DNA]</scope>
    <source>
        <strain evidence="8 9">Ellin428</strain>
    </source>
</reference>
<evidence type="ECO:0000256" key="1">
    <source>
        <dbReference type="ARBA" id="ARBA00001946"/>
    </source>
</evidence>
<comment type="similarity">
    <text evidence="2 6">Belongs to the NDK family.</text>
</comment>
<dbReference type="InterPro" id="IPR036850">
    <property type="entry name" value="NDK-like_dom_sf"/>
</dbReference>
<dbReference type="Pfam" id="PF00334">
    <property type="entry name" value="NDK"/>
    <property type="match status" value="1"/>
</dbReference>
<keyword evidence="5 8" id="KW-0418">Kinase</keyword>
<gene>
    <name evidence="8" type="ORF">CfE428DRAFT_2462</name>
</gene>
<dbReference type="GO" id="GO:0004550">
    <property type="term" value="F:nucleoside diphosphate kinase activity"/>
    <property type="evidence" value="ECO:0007669"/>
    <property type="project" value="UniProtKB-EC"/>
</dbReference>
<organism evidence="8 9">
    <name type="scientific">Chthoniobacter flavus Ellin428</name>
    <dbReference type="NCBI Taxonomy" id="497964"/>
    <lineage>
        <taxon>Bacteria</taxon>
        <taxon>Pseudomonadati</taxon>
        <taxon>Verrucomicrobiota</taxon>
        <taxon>Spartobacteria</taxon>
        <taxon>Chthoniobacterales</taxon>
        <taxon>Chthoniobacteraceae</taxon>
        <taxon>Chthoniobacter</taxon>
    </lineage>
</organism>
<accession>B4D0L1</accession>
<dbReference type="InParanoid" id="B4D0L1"/>
<feature type="domain" description="Nucleoside diphosphate kinase-like" evidence="7">
    <location>
        <begin position="180"/>
        <end position="374"/>
    </location>
</feature>
<dbReference type="EMBL" id="ABVL01000006">
    <property type="protein sequence ID" value="EDY19873.1"/>
    <property type="molecule type" value="Genomic_DNA"/>
</dbReference>
<dbReference type="PANTHER" id="PTHR11349">
    <property type="entry name" value="NUCLEOSIDE DIPHOSPHATE KINASE"/>
    <property type="match status" value="1"/>
</dbReference>
<comment type="caution">
    <text evidence="6">Lacks conserved residue(s) required for the propagation of feature annotation.</text>
</comment>
<sequence>MAEELSYVIVTPYSIRKSRTGGILARLISRTGLDLVAARMFAPSAELVEKYAASIVTDPEPRHRATQELIRKYVVQNFTPSTGSRPRVLLLVFKGEDAALKLRNTVGHIVNERTSGETIRDTYGDYMANEHGEVAYFEPGVLAPPDAVAAKADLLLWASYSDADGGLLDEAVSFPTGTKVEKTLVLIKPDNFRFPNARPGGVIDLFSRSGLYIIACKVHRMSVAQAEEFYGPVLEVLQDKLRDRSGEIAKRVLDKELGISLSAEAQTKLGDLLGPINGRENWEQIVKFMAGLKPSDCPADRRNEPGSEKCIALCYQGVDAVRKIREVLGPTDPSKAPPGTIRREFGSTIMVNAAHASDSAENAQREMGIVQIKENNLKPLIESWFGK</sequence>
<evidence type="ECO:0000256" key="5">
    <source>
        <dbReference type="ARBA" id="ARBA00022777"/>
    </source>
</evidence>
<dbReference type="InterPro" id="IPR034907">
    <property type="entry name" value="NDK-like_dom"/>
</dbReference>
<evidence type="ECO:0000256" key="4">
    <source>
        <dbReference type="ARBA" id="ARBA00022679"/>
    </source>
</evidence>
<evidence type="ECO:0000256" key="3">
    <source>
        <dbReference type="ARBA" id="ARBA00012966"/>
    </source>
</evidence>
<protein>
    <recommendedName>
        <fullName evidence="3">nucleoside-diphosphate kinase</fullName>
        <ecNumber evidence="3">2.7.4.6</ecNumber>
    </recommendedName>
</protein>
<evidence type="ECO:0000259" key="7">
    <source>
        <dbReference type="SMART" id="SM00562"/>
    </source>
</evidence>
<dbReference type="SMART" id="SM00562">
    <property type="entry name" value="NDK"/>
    <property type="match status" value="1"/>
</dbReference>
<dbReference type="STRING" id="497964.CfE428DRAFT_2462"/>
<keyword evidence="9" id="KW-1185">Reference proteome</keyword>
<evidence type="ECO:0000313" key="8">
    <source>
        <dbReference type="EMBL" id="EDY19873.1"/>
    </source>
</evidence>
<dbReference type="EC" id="2.7.4.6" evidence="3"/>
<dbReference type="RefSeq" id="WP_006979787.1">
    <property type="nucleotide sequence ID" value="NZ_ABVL01000006.1"/>
</dbReference>
<dbReference type="Proteomes" id="UP000005824">
    <property type="component" value="Unassembled WGS sequence"/>
</dbReference>
<dbReference type="Gene3D" id="3.30.70.141">
    <property type="entry name" value="Nucleoside diphosphate kinase-like domain"/>
    <property type="match status" value="2"/>
</dbReference>
<name>B4D0L1_9BACT</name>
<dbReference type="eggNOG" id="COG0105">
    <property type="taxonomic scope" value="Bacteria"/>
</dbReference>
<comment type="caution">
    <text evidence="8">The sequence shown here is derived from an EMBL/GenBank/DDBJ whole genome shotgun (WGS) entry which is preliminary data.</text>
</comment>
<comment type="cofactor">
    <cofactor evidence="1">
        <name>Mg(2+)</name>
        <dbReference type="ChEBI" id="CHEBI:18420"/>
    </cofactor>
</comment>
<evidence type="ECO:0000256" key="2">
    <source>
        <dbReference type="ARBA" id="ARBA00008142"/>
    </source>
</evidence>
<keyword evidence="4" id="KW-0808">Transferase</keyword>
<proteinExistence type="inferred from homology"/>